<dbReference type="SMART" id="SM01045">
    <property type="entry name" value="BURP"/>
    <property type="match status" value="1"/>
</dbReference>
<evidence type="ECO:0000313" key="3">
    <source>
        <dbReference type="EMBL" id="GFS35402.1"/>
    </source>
</evidence>
<accession>A0A7J0DHG9</accession>
<dbReference type="EMBL" id="BJWL01000227">
    <property type="protein sequence ID" value="GFS35402.1"/>
    <property type="molecule type" value="Genomic_DNA"/>
</dbReference>
<protein>
    <submittedName>
        <fullName evidence="3">BURP domain-containing protein</fullName>
    </submittedName>
</protein>
<proteinExistence type="predicted"/>
<dbReference type="OrthoDB" id="654134at2759"/>
<sequence>MRNSHSTRELHTAHQGRVQIFLVNSAEWKADKGTSVGKPGKRTNVGVGKGGVSVSTGHKGKPVYHKAQLGIIPAIPIIPIVPTIPTIPIIPIVPIVPTIPIVLTTYAATEDQLHDNPNVTLFFMEKDLKKGTKMTLHFTKSTTPTTFLPRQVAEKIPFSSEKMPEIMNYFSVKPNSKEADIMKKTVKECEEPGIRGEEKYCATSLESMVDFITNKLGKNIQGVSTEVDRETQLQKYSITGVEKMAGDKAVVCHKQDYAHAVFLLPQDTNHKGICGFFGGRRWQESKGSGSVSHGYIGLESEALGLPSAQG</sequence>
<dbReference type="PANTHER" id="PTHR31236:SF2">
    <property type="entry name" value="BURP DOMAIN PROTEIN RD22"/>
    <property type="match status" value="1"/>
</dbReference>
<dbReference type="InterPro" id="IPR044816">
    <property type="entry name" value="BURP"/>
</dbReference>
<keyword evidence="4" id="KW-1185">Reference proteome</keyword>
<dbReference type="Proteomes" id="UP000585474">
    <property type="component" value="Unassembled WGS sequence"/>
</dbReference>
<dbReference type="AlphaFoldDB" id="A0A7J0DHG9"/>
<name>A0A7J0DHG9_9ERIC</name>
<dbReference type="PANTHER" id="PTHR31236">
    <property type="entry name" value="BURP DOMAIN PROTEIN USPL1-LIKE"/>
    <property type="match status" value="1"/>
</dbReference>
<dbReference type="Pfam" id="PF03181">
    <property type="entry name" value="BURP"/>
    <property type="match status" value="1"/>
</dbReference>
<organism evidence="3 4">
    <name type="scientific">Actinidia rufa</name>
    <dbReference type="NCBI Taxonomy" id="165716"/>
    <lineage>
        <taxon>Eukaryota</taxon>
        <taxon>Viridiplantae</taxon>
        <taxon>Streptophyta</taxon>
        <taxon>Embryophyta</taxon>
        <taxon>Tracheophyta</taxon>
        <taxon>Spermatophyta</taxon>
        <taxon>Magnoliopsida</taxon>
        <taxon>eudicotyledons</taxon>
        <taxon>Gunneridae</taxon>
        <taxon>Pentapetalae</taxon>
        <taxon>asterids</taxon>
        <taxon>Ericales</taxon>
        <taxon>Actinidiaceae</taxon>
        <taxon>Actinidia</taxon>
    </lineage>
</organism>
<gene>
    <name evidence="3" type="ORF">Acr_00g0039610</name>
</gene>
<dbReference type="InterPro" id="IPR004873">
    <property type="entry name" value="BURP_dom"/>
</dbReference>
<evidence type="ECO:0000313" key="4">
    <source>
        <dbReference type="Proteomes" id="UP000585474"/>
    </source>
</evidence>
<dbReference type="PROSITE" id="PS51277">
    <property type="entry name" value="BURP"/>
    <property type="match status" value="1"/>
</dbReference>
<evidence type="ECO:0000259" key="2">
    <source>
        <dbReference type="PROSITE" id="PS51277"/>
    </source>
</evidence>
<reference evidence="4" key="1">
    <citation type="submission" date="2019-07" db="EMBL/GenBank/DDBJ databases">
        <title>De Novo Assembly of kiwifruit Actinidia rufa.</title>
        <authorList>
            <person name="Sugita-Konishi S."/>
            <person name="Sato K."/>
            <person name="Mori E."/>
            <person name="Abe Y."/>
            <person name="Kisaki G."/>
            <person name="Hamano K."/>
            <person name="Suezawa K."/>
            <person name="Otani M."/>
            <person name="Fukuda T."/>
            <person name="Manabe T."/>
            <person name="Gomi K."/>
            <person name="Tabuchi M."/>
            <person name="Akimitsu K."/>
            <person name="Kataoka I."/>
        </authorList>
    </citation>
    <scope>NUCLEOTIDE SEQUENCE [LARGE SCALE GENOMIC DNA]</scope>
    <source>
        <strain evidence="4">cv. Fuchu</strain>
    </source>
</reference>
<feature type="domain" description="BURP" evidence="2">
    <location>
        <begin position="122"/>
        <end position="310"/>
    </location>
</feature>
<comment type="caution">
    <text evidence="3">The sequence shown here is derived from an EMBL/GenBank/DDBJ whole genome shotgun (WGS) entry which is preliminary data.</text>
</comment>
<feature type="region of interest" description="Disordered" evidence="1">
    <location>
        <begin position="32"/>
        <end position="52"/>
    </location>
</feature>
<evidence type="ECO:0000256" key="1">
    <source>
        <dbReference type="SAM" id="MobiDB-lite"/>
    </source>
</evidence>